<reference evidence="2 3" key="1">
    <citation type="submission" date="2024-09" db="EMBL/GenBank/DDBJ databases">
        <authorList>
            <person name="Sun Q."/>
            <person name="Mori K."/>
        </authorList>
    </citation>
    <scope>NUCLEOTIDE SEQUENCE [LARGE SCALE GENOMIC DNA]</scope>
    <source>
        <strain evidence="2 3">CCM 7650</strain>
    </source>
</reference>
<evidence type="ECO:0000256" key="1">
    <source>
        <dbReference type="SAM" id="SignalP"/>
    </source>
</evidence>
<feature type="chain" id="PRO_5045297121" description="CarboxypepD_reg-like domain-containing protein" evidence="1">
    <location>
        <begin position="21"/>
        <end position="80"/>
    </location>
</feature>
<keyword evidence="1" id="KW-0732">Signal</keyword>
<evidence type="ECO:0008006" key="4">
    <source>
        <dbReference type="Google" id="ProtNLM"/>
    </source>
</evidence>
<dbReference type="SUPFAM" id="SSF49464">
    <property type="entry name" value="Carboxypeptidase regulatory domain-like"/>
    <property type="match status" value="1"/>
</dbReference>
<organism evidence="2 3">
    <name type="scientific">Fontibacter flavus</name>
    <dbReference type="NCBI Taxonomy" id="654838"/>
    <lineage>
        <taxon>Bacteria</taxon>
        <taxon>Pseudomonadati</taxon>
        <taxon>Bacteroidota</taxon>
        <taxon>Cytophagia</taxon>
        <taxon>Cytophagales</taxon>
        <taxon>Cyclobacteriaceae</taxon>
        <taxon>Fontibacter</taxon>
    </lineage>
</organism>
<dbReference type="Proteomes" id="UP001589797">
    <property type="component" value="Unassembled WGS sequence"/>
</dbReference>
<name>A0ABV6FVM8_9BACT</name>
<proteinExistence type="predicted"/>
<sequence length="80" mass="8619">MKTIYLAFLALLGINGSIHAQSTISGIVKDNTTKEGIEFVSIGVYSEKDSSLIAGNITDLEGEFRLENLPQGSFILPLAF</sequence>
<evidence type="ECO:0000313" key="2">
    <source>
        <dbReference type="EMBL" id="MFC0263806.1"/>
    </source>
</evidence>
<protein>
    <recommendedName>
        <fullName evidence="4">CarboxypepD_reg-like domain-containing protein</fullName>
    </recommendedName>
</protein>
<comment type="caution">
    <text evidence="2">The sequence shown here is derived from an EMBL/GenBank/DDBJ whole genome shotgun (WGS) entry which is preliminary data.</text>
</comment>
<dbReference type="EMBL" id="JBHLWI010000038">
    <property type="protein sequence ID" value="MFC0263806.1"/>
    <property type="molecule type" value="Genomic_DNA"/>
</dbReference>
<gene>
    <name evidence="2" type="ORF">ACFFIP_14020</name>
</gene>
<dbReference type="InterPro" id="IPR008969">
    <property type="entry name" value="CarboxyPept-like_regulatory"/>
</dbReference>
<evidence type="ECO:0000313" key="3">
    <source>
        <dbReference type="Proteomes" id="UP001589797"/>
    </source>
</evidence>
<dbReference type="RefSeq" id="WP_382388316.1">
    <property type="nucleotide sequence ID" value="NZ_JBHLWI010000038.1"/>
</dbReference>
<feature type="signal peptide" evidence="1">
    <location>
        <begin position="1"/>
        <end position="20"/>
    </location>
</feature>
<keyword evidence="3" id="KW-1185">Reference proteome</keyword>
<accession>A0ABV6FVM8</accession>